<evidence type="ECO:0000256" key="8">
    <source>
        <dbReference type="ARBA" id="ARBA00073815"/>
    </source>
</evidence>
<comment type="catalytic activity">
    <reaction evidence="1">
        <text>L-fuconate = 2-dehydro-3-deoxy-L-fuconate + H2O</text>
        <dbReference type="Rhea" id="RHEA:22772"/>
        <dbReference type="ChEBI" id="CHEBI:15377"/>
        <dbReference type="ChEBI" id="CHEBI:21291"/>
        <dbReference type="ChEBI" id="CHEBI:37448"/>
        <dbReference type="EC" id="4.2.1.68"/>
    </reaction>
</comment>
<gene>
    <name evidence="11" type="ORF">BaRGS_00007621</name>
</gene>
<dbReference type="PANTHER" id="PTHR13794">
    <property type="entry name" value="ENOLASE SUPERFAMILY, MANDELATE RACEMASE"/>
    <property type="match status" value="1"/>
</dbReference>
<evidence type="ECO:0000256" key="2">
    <source>
        <dbReference type="ARBA" id="ARBA00001946"/>
    </source>
</evidence>
<dbReference type="GO" id="GO:0050023">
    <property type="term" value="F:L-fuconate dehydratase activity"/>
    <property type="evidence" value="ECO:0007669"/>
    <property type="project" value="UniProtKB-EC"/>
</dbReference>
<evidence type="ECO:0000256" key="6">
    <source>
        <dbReference type="ARBA" id="ARBA00023239"/>
    </source>
</evidence>
<dbReference type="InterPro" id="IPR029017">
    <property type="entry name" value="Enolase-like_N"/>
</dbReference>
<evidence type="ECO:0000259" key="10">
    <source>
        <dbReference type="SMART" id="SM00922"/>
    </source>
</evidence>
<evidence type="ECO:0000256" key="3">
    <source>
        <dbReference type="ARBA" id="ARBA00013142"/>
    </source>
</evidence>
<protein>
    <recommendedName>
        <fullName evidence="8">Mitochondrial enolase superfamily member 1</fullName>
        <ecNumber evidence="3">4.2.1.68</ecNumber>
    </recommendedName>
    <alternativeName>
        <fullName evidence="9">L-fuconate dehydratase</fullName>
    </alternativeName>
</protein>
<evidence type="ECO:0000313" key="12">
    <source>
        <dbReference type="Proteomes" id="UP001519460"/>
    </source>
</evidence>
<dbReference type="Gene3D" id="3.20.20.120">
    <property type="entry name" value="Enolase-like C-terminal domain"/>
    <property type="match status" value="1"/>
</dbReference>
<comment type="cofactor">
    <cofactor evidence="2">
        <name>Mg(2+)</name>
        <dbReference type="ChEBI" id="CHEBI:18420"/>
    </cofactor>
</comment>
<dbReference type="InterPro" id="IPR046945">
    <property type="entry name" value="RHMD-like"/>
</dbReference>
<evidence type="ECO:0000256" key="4">
    <source>
        <dbReference type="ARBA" id="ARBA00022723"/>
    </source>
</evidence>
<dbReference type="SUPFAM" id="SSF51604">
    <property type="entry name" value="Enolase C-terminal domain-like"/>
    <property type="match status" value="1"/>
</dbReference>
<dbReference type="SFLD" id="SFLDF00111">
    <property type="entry name" value="L-fuconate_dehydratase"/>
    <property type="match status" value="1"/>
</dbReference>
<dbReference type="PANTHER" id="PTHR13794:SF58">
    <property type="entry name" value="MITOCHONDRIAL ENOLASE SUPERFAMILY MEMBER 1"/>
    <property type="match status" value="1"/>
</dbReference>
<dbReference type="GO" id="GO:0046872">
    <property type="term" value="F:metal ion binding"/>
    <property type="evidence" value="ECO:0007669"/>
    <property type="project" value="UniProtKB-KW"/>
</dbReference>
<dbReference type="Gene3D" id="3.30.390.10">
    <property type="entry name" value="Enolase-like, N-terminal domain"/>
    <property type="match status" value="1"/>
</dbReference>
<dbReference type="EC" id="4.2.1.68" evidence="3"/>
<comment type="caution">
    <text evidence="11">The sequence shown here is derived from an EMBL/GenBank/DDBJ whole genome shotgun (WGS) entry which is preliminary data.</text>
</comment>
<feature type="domain" description="Mandelate racemase/muconate lactonizing enzyme C-terminal" evidence="10">
    <location>
        <begin position="186"/>
        <end position="282"/>
    </location>
</feature>
<accession>A0ABD0LPQ8</accession>
<reference evidence="11 12" key="1">
    <citation type="journal article" date="2023" name="Sci. Data">
        <title>Genome assembly of the Korean intertidal mud-creeper Batillaria attramentaria.</title>
        <authorList>
            <person name="Patra A.K."/>
            <person name="Ho P.T."/>
            <person name="Jun S."/>
            <person name="Lee S.J."/>
            <person name="Kim Y."/>
            <person name="Won Y.J."/>
        </authorList>
    </citation>
    <scope>NUCLEOTIDE SEQUENCE [LARGE SCALE GENOMIC DNA]</scope>
    <source>
        <strain evidence="11">Wonlab-2016</strain>
    </source>
</reference>
<dbReference type="InterPro" id="IPR018110">
    <property type="entry name" value="Mandel_Rmase/mucon_lact_enz_CS"/>
</dbReference>
<comment type="similarity">
    <text evidence="7">Belongs to the mandelate racemase/muconate lactonizing enzyme family. ENOSF1 subfamily.</text>
</comment>
<organism evidence="11 12">
    <name type="scientific">Batillaria attramentaria</name>
    <dbReference type="NCBI Taxonomy" id="370345"/>
    <lineage>
        <taxon>Eukaryota</taxon>
        <taxon>Metazoa</taxon>
        <taxon>Spiralia</taxon>
        <taxon>Lophotrochozoa</taxon>
        <taxon>Mollusca</taxon>
        <taxon>Gastropoda</taxon>
        <taxon>Caenogastropoda</taxon>
        <taxon>Sorbeoconcha</taxon>
        <taxon>Cerithioidea</taxon>
        <taxon>Batillariidae</taxon>
        <taxon>Batillaria</taxon>
    </lineage>
</organism>
<dbReference type="PROSITE" id="PS00909">
    <property type="entry name" value="MR_MLE_2"/>
    <property type="match status" value="1"/>
</dbReference>
<dbReference type="Pfam" id="PF13378">
    <property type="entry name" value="MR_MLE_C"/>
    <property type="match status" value="1"/>
</dbReference>
<keyword evidence="12" id="KW-1185">Reference proteome</keyword>
<keyword evidence="5" id="KW-0460">Magnesium</keyword>
<dbReference type="SFLD" id="SFLDS00001">
    <property type="entry name" value="Enolase"/>
    <property type="match status" value="1"/>
</dbReference>
<dbReference type="FunFam" id="3.20.20.120:FF:000007">
    <property type="entry name" value="Mitochondrial enolase superfamily member 1"/>
    <property type="match status" value="1"/>
</dbReference>
<dbReference type="CDD" id="cd03324">
    <property type="entry name" value="rTSbeta_L-fuconate_dehydratase"/>
    <property type="match status" value="1"/>
</dbReference>
<keyword evidence="4" id="KW-0479">Metal-binding</keyword>
<evidence type="ECO:0000313" key="11">
    <source>
        <dbReference type="EMBL" id="KAK7501136.1"/>
    </source>
</evidence>
<dbReference type="AlphaFoldDB" id="A0ABD0LPQ8"/>
<proteinExistence type="inferred from homology"/>
<dbReference type="InterPro" id="IPR029065">
    <property type="entry name" value="Enolase_C-like"/>
</dbReference>
<dbReference type="InterPro" id="IPR034610">
    <property type="entry name" value="L-fuconate_dehydratase"/>
</dbReference>
<dbReference type="Proteomes" id="UP001519460">
    <property type="component" value="Unassembled WGS sequence"/>
</dbReference>
<evidence type="ECO:0000256" key="1">
    <source>
        <dbReference type="ARBA" id="ARBA00001737"/>
    </source>
</evidence>
<dbReference type="InterPro" id="IPR036849">
    <property type="entry name" value="Enolase-like_C_sf"/>
</dbReference>
<sequence>MAPTRITACSVRDVRFPTSLEKDGSDAMNKAPDYSCAYVVFSTDSDLQGHGITFTVGKGNEIVCHATEVLSKMVVGQELKVIYGNFGLFWRSLTSEDQMRWLGPEKGVMHLAVAALTNALWDLWAKIERKPLWKLLVDMEPEQLVSAIDFRYMHDVLTPQEAVEQELLEKGYPCYTTSCGWLGYEDEKIKRLCKEALAQGFTRFKAKVGADLKDDQRRCRLLREMIGPDNVLMVDANQRWEVQEAIDWMKGLADCNITWIEEPTSPDDILGHQQIAKALKPLGIGVATGEACQNRIMFKQFLAAGAMQFCQIDSCRLGGVSENVAVILMANKFGVPVCPHGGGVGLCELVQHLSMFDFVSVSGSMENRMTEYLDHLHQHFKYPCVVKGGRYTPPQAPGYSIDMKESSLADYEWPKGRAWQELIANGTYTLD</sequence>
<name>A0ABD0LPQ8_9CAEN</name>
<evidence type="ECO:0000256" key="9">
    <source>
        <dbReference type="ARBA" id="ARBA00078003"/>
    </source>
</evidence>
<dbReference type="SUPFAM" id="SSF54826">
    <property type="entry name" value="Enolase N-terminal domain-like"/>
    <property type="match status" value="1"/>
</dbReference>
<dbReference type="Pfam" id="PF02746">
    <property type="entry name" value="MR_MLE_N"/>
    <property type="match status" value="1"/>
</dbReference>
<evidence type="ECO:0000256" key="7">
    <source>
        <dbReference type="ARBA" id="ARBA00061144"/>
    </source>
</evidence>
<dbReference type="InterPro" id="IPR013341">
    <property type="entry name" value="Mandelate_racemase_N_dom"/>
</dbReference>
<dbReference type="EMBL" id="JACVVK020000033">
    <property type="protein sequence ID" value="KAK7501136.1"/>
    <property type="molecule type" value="Genomic_DNA"/>
</dbReference>
<dbReference type="InterPro" id="IPR013342">
    <property type="entry name" value="Mandelate_racemase_C"/>
</dbReference>
<dbReference type="SFLD" id="SFLDG00179">
    <property type="entry name" value="mandelate_racemase"/>
    <property type="match status" value="1"/>
</dbReference>
<evidence type="ECO:0000256" key="5">
    <source>
        <dbReference type="ARBA" id="ARBA00022842"/>
    </source>
</evidence>
<keyword evidence="6" id="KW-0456">Lyase</keyword>
<dbReference type="SMART" id="SM00922">
    <property type="entry name" value="MR_MLE"/>
    <property type="match status" value="1"/>
</dbReference>